<dbReference type="InterPro" id="IPR005273">
    <property type="entry name" value="Ura-DNA_glyco_family4"/>
</dbReference>
<dbReference type="NCBIfam" id="TIGR00758">
    <property type="entry name" value="UDG_fam4"/>
    <property type="match status" value="1"/>
</dbReference>
<dbReference type="Pfam" id="PF03167">
    <property type="entry name" value="UDG"/>
    <property type="match status" value="1"/>
</dbReference>
<reference evidence="14" key="1">
    <citation type="journal article" date="2015" name="Nature">
        <title>Complex archaea that bridge the gap between prokaryotes and eukaryotes.</title>
        <authorList>
            <person name="Spang A."/>
            <person name="Saw J.H."/>
            <person name="Jorgensen S.L."/>
            <person name="Zaremba-Niedzwiedzka K."/>
            <person name="Martijn J."/>
            <person name="Lind A.E."/>
            <person name="van Eijk R."/>
            <person name="Schleper C."/>
            <person name="Guy L."/>
            <person name="Ettema T.J."/>
        </authorList>
    </citation>
    <scope>NUCLEOTIDE SEQUENCE</scope>
</reference>
<dbReference type="SMART" id="SM00986">
    <property type="entry name" value="UDG"/>
    <property type="match status" value="1"/>
</dbReference>
<keyword evidence="9" id="KW-0408">Iron</keyword>
<dbReference type="PANTHER" id="PTHR33693">
    <property type="entry name" value="TYPE-5 URACIL-DNA GLYCOSYLASE"/>
    <property type="match status" value="1"/>
</dbReference>
<evidence type="ECO:0000256" key="12">
    <source>
        <dbReference type="SAM" id="Phobius"/>
    </source>
</evidence>
<feature type="transmembrane region" description="Helical" evidence="12">
    <location>
        <begin position="131"/>
        <end position="151"/>
    </location>
</feature>
<evidence type="ECO:0000256" key="3">
    <source>
        <dbReference type="ARBA" id="ARBA00012030"/>
    </source>
</evidence>
<evidence type="ECO:0000259" key="13">
    <source>
        <dbReference type="SMART" id="SM00986"/>
    </source>
</evidence>
<comment type="catalytic activity">
    <reaction evidence="1">
        <text>Hydrolyzes single-stranded DNA or mismatched double-stranded DNA and polynucleotides, releasing free uracil.</text>
        <dbReference type="EC" id="3.2.2.27"/>
    </reaction>
</comment>
<sequence>MLLTKQERLQELEAQYKDCKKCSNLYQCRLDSKIEDEELGNTVFGTGNLNANILIVGEAPGLEEDLTGEPFVGPSGKMLDKLLHQVCLISKDSPRTEVLYTTNVVMCRPPSNRKPTKDEITNCWKRLCETIYIIDPLIVLLLGNVALSAFFGDKKKITSSKGEMHTVEIPGMFGPVRYPAFPIFHPSYLLRNPSENKKDGPIVSTILDLQKMLASLDTFQKIENKIDIPIRDITELREG</sequence>
<dbReference type="InterPro" id="IPR051536">
    <property type="entry name" value="UDG_Type-4/5"/>
</dbReference>
<organism evidence="14">
    <name type="scientific">marine sediment metagenome</name>
    <dbReference type="NCBI Taxonomy" id="412755"/>
    <lineage>
        <taxon>unclassified sequences</taxon>
        <taxon>metagenomes</taxon>
        <taxon>ecological metagenomes</taxon>
    </lineage>
</organism>
<evidence type="ECO:0000256" key="6">
    <source>
        <dbReference type="ARBA" id="ARBA00022723"/>
    </source>
</evidence>
<dbReference type="AlphaFoldDB" id="A0A0F9Y1R5"/>
<evidence type="ECO:0000256" key="8">
    <source>
        <dbReference type="ARBA" id="ARBA00022801"/>
    </source>
</evidence>
<keyword evidence="8" id="KW-0378">Hydrolase</keyword>
<evidence type="ECO:0000256" key="2">
    <source>
        <dbReference type="ARBA" id="ARBA00006521"/>
    </source>
</evidence>
<dbReference type="Gene3D" id="3.40.470.10">
    <property type="entry name" value="Uracil-DNA glycosylase-like domain"/>
    <property type="match status" value="1"/>
</dbReference>
<comment type="caution">
    <text evidence="14">The sequence shown here is derived from an EMBL/GenBank/DDBJ whole genome shotgun (WGS) entry which is preliminary data.</text>
</comment>
<dbReference type="PANTHER" id="PTHR33693:SF1">
    <property type="entry name" value="TYPE-4 URACIL-DNA GLYCOSYLASE"/>
    <property type="match status" value="1"/>
</dbReference>
<evidence type="ECO:0000256" key="9">
    <source>
        <dbReference type="ARBA" id="ARBA00023004"/>
    </source>
</evidence>
<evidence type="ECO:0000256" key="1">
    <source>
        <dbReference type="ARBA" id="ARBA00001400"/>
    </source>
</evidence>
<evidence type="ECO:0000256" key="7">
    <source>
        <dbReference type="ARBA" id="ARBA00022763"/>
    </source>
</evidence>
<dbReference type="EMBL" id="LAZR01000051">
    <property type="protein sequence ID" value="KKN98608.1"/>
    <property type="molecule type" value="Genomic_DNA"/>
</dbReference>
<keyword evidence="11" id="KW-0234">DNA repair</keyword>
<evidence type="ECO:0000256" key="11">
    <source>
        <dbReference type="ARBA" id="ARBA00023204"/>
    </source>
</evidence>
<proteinExistence type="inferred from homology"/>
<dbReference type="InterPro" id="IPR036895">
    <property type="entry name" value="Uracil-DNA_glycosylase-like_sf"/>
</dbReference>
<keyword evidence="12" id="KW-0472">Membrane</keyword>
<dbReference type="GO" id="GO:0006281">
    <property type="term" value="P:DNA repair"/>
    <property type="evidence" value="ECO:0007669"/>
    <property type="project" value="UniProtKB-KW"/>
</dbReference>
<dbReference type="GO" id="GO:0051539">
    <property type="term" value="F:4 iron, 4 sulfur cluster binding"/>
    <property type="evidence" value="ECO:0007669"/>
    <property type="project" value="UniProtKB-KW"/>
</dbReference>
<evidence type="ECO:0000256" key="10">
    <source>
        <dbReference type="ARBA" id="ARBA00023014"/>
    </source>
</evidence>
<dbReference type="GO" id="GO:0004844">
    <property type="term" value="F:uracil DNA N-glycosylase activity"/>
    <property type="evidence" value="ECO:0007669"/>
    <property type="project" value="UniProtKB-EC"/>
</dbReference>
<protein>
    <recommendedName>
        <fullName evidence="4">Type-4 uracil-DNA glycosylase</fullName>
        <ecNumber evidence="3">3.2.2.27</ecNumber>
    </recommendedName>
</protein>
<evidence type="ECO:0000256" key="4">
    <source>
        <dbReference type="ARBA" id="ARBA00019403"/>
    </source>
</evidence>
<accession>A0A0F9Y1R5</accession>
<name>A0A0F9Y1R5_9ZZZZ</name>
<dbReference type="InterPro" id="IPR005122">
    <property type="entry name" value="Uracil-DNA_glycosylase-like"/>
</dbReference>
<dbReference type="SUPFAM" id="SSF52141">
    <property type="entry name" value="Uracil-DNA glycosylase-like"/>
    <property type="match status" value="1"/>
</dbReference>
<evidence type="ECO:0000313" key="14">
    <source>
        <dbReference type="EMBL" id="KKN98608.1"/>
    </source>
</evidence>
<keyword evidence="12" id="KW-0812">Transmembrane</keyword>
<keyword evidence="10" id="KW-0411">Iron-sulfur</keyword>
<dbReference type="GO" id="GO:0046872">
    <property type="term" value="F:metal ion binding"/>
    <property type="evidence" value="ECO:0007669"/>
    <property type="project" value="UniProtKB-KW"/>
</dbReference>
<dbReference type="EC" id="3.2.2.27" evidence="3"/>
<gene>
    <name evidence="14" type="ORF">LCGC14_0147200</name>
</gene>
<keyword evidence="6" id="KW-0479">Metal-binding</keyword>
<evidence type="ECO:0000256" key="5">
    <source>
        <dbReference type="ARBA" id="ARBA00022485"/>
    </source>
</evidence>
<keyword evidence="12" id="KW-1133">Transmembrane helix</keyword>
<keyword evidence="5" id="KW-0004">4Fe-4S</keyword>
<comment type="similarity">
    <text evidence="2">Belongs to the uracil-DNA glycosylase (UDG) superfamily. Type 4 (UDGa) family.</text>
</comment>
<dbReference type="CDD" id="cd10030">
    <property type="entry name" value="UDG-F4_TTUDGA_SPO1dp_like"/>
    <property type="match status" value="1"/>
</dbReference>
<feature type="domain" description="Uracil-DNA glycosylase-like" evidence="13">
    <location>
        <begin position="44"/>
        <end position="210"/>
    </location>
</feature>
<keyword evidence="7" id="KW-0227">DNA damage</keyword>
<dbReference type="SMART" id="SM00987">
    <property type="entry name" value="UreE_C"/>
    <property type="match status" value="1"/>
</dbReference>